<dbReference type="AlphaFoldDB" id="A0A1H3RKH9"/>
<protein>
    <submittedName>
        <fullName evidence="2">Smr domain-containing protein</fullName>
    </submittedName>
</protein>
<dbReference type="OrthoDB" id="5784976at2"/>
<organism evidence="2 3">
    <name type="scientific">Saccharopolyspora shandongensis</name>
    <dbReference type="NCBI Taxonomy" id="418495"/>
    <lineage>
        <taxon>Bacteria</taxon>
        <taxon>Bacillati</taxon>
        <taxon>Actinomycetota</taxon>
        <taxon>Actinomycetes</taxon>
        <taxon>Pseudonocardiales</taxon>
        <taxon>Pseudonocardiaceae</taxon>
        <taxon>Saccharopolyspora</taxon>
    </lineage>
</organism>
<dbReference type="STRING" id="418495.SAMN05216215_105513"/>
<dbReference type="Gene3D" id="3.30.1370.110">
    <property type="match status" value="1"/>
</dbReference>
<evidence type="ECO:0000313" key="2">
    <source>
        <dbReference type="EMBL" id="SDZ26217.1"/>
    </source>
</evidence>
<dbReference type="InterPro" id="IPR002625">
    <property type="entry name" value="Smr_dom"/>
</dbReference>
<feature type="domain" description="Smr" evidence="1">
    <location>
        <begin position="8"/>
        <end position="83"/>
    </location>
</feature>
<evidence type="ECO:0000313" key="3">
    <source>
        <dbReference type="Proteomes" id="UP000199529"/>
    </source>
</evidence>
<dbReference type="EMBL" id="FNOK01000055">
    <property type="protein sequence ID" value="SDZ26217.1"/>
    <property type="molecule type" value="Genomic_DNA"/>
</dbReference>
<accession>A0A1H3RKH9</accession>
<keyword evidence="3" id="KW-1185">Reference proteome</keyword>
<dbReference type="Proteomes" id="UP000199529">
    <property type="component" value="Unassembled WGS sequence"/>
</dbReference>
<evidence type="ECO:0000259" key="1">
    <source>
        <dbReference type="Pfam" id="PF01713"/>
    </source>
</evidence>
<sequence>MADKITVDLHPIFRSDRDIDQAVRTVIFRAARERIPMAEIIVGKGKATLQNRVVKMLGAAHLKRLYRSVEVDPNNDGRVLVHF</sequence>
<reference evidence="3" key="1">
    <citation type="submission" date="2016-10" db="EMBL/GenBank/DDBJ databases">
        <authorList>
            <person name="Varghese N."/>
            <person name="Submissions S."/>
        </authorList>
    </citation>
    <scope>NUCLEOTIDE SEQUENCE [LARGE SCALE GENOMIC DNA]</scope>
    <source>
        <strain evidence="3">CGMCC 4.3530</strain>
    </source>
</reference>
<dbReference type="RefSeq" id="WP_093275530.1">
    <property type="nucleotide sequence ID" value="NZ_FNOK01000055.1"/>
</dbReference>
<dbReference type="Pfam" id="PF01713">
    <property type="entry name" value="Smr"/>
    <property type="match status" value="1"/>
</dbReference>
<gene>
    <name evidence="2" type="ORF">SAMN05216215_105513</name>
</gene>
<name>A0A1H3RKH9_9PSEU</name>
<dbReference type="InterPro" id="IPR036063">
    <property type="entry name" value="Smr_dom_sf"/>
</dbReference>
<proteinExistence type="predicted"/>